<comment type="subcellular location">
    <subcellularLocation>
        <location evidence="1">Cell membrane</location>
        <topology evidence="1">Multi-pass membrane protein</topology>
    </subcellularLocation>
</comment>
<gene>
    <name evidence="18" type="primary">LOC116947956</name>
</gene>
<feature type="transmembrane region" description="Helical" evidence="14">
    <location>
        <begin position="844"/>
        <end position="865"/>
    </location>
</feature>
<feature type="transmembrane region" description="Helical" evidence="14">
    <location>
        <begin position="660"/>
        <end position="680"/>
    </location>
</feature>
<evidence type="ECO:0000256" key="3">
    <source>
        <dbReference type="ARBA" id="ARBA00022448"/>
    </source>
</evidence>
<protein>
    <submittedName>
        <fullName evidence="18">ATP-dependent translocase ABCB1-like</fullName>
    </submittedName>
</protein>
<keyword evidence="17" id="KW-1185">Reference proteome</keyword>
<evidence type="ECO:0000256" key="14">
    <source>
        <dbReference type="SAM" id="Phobius"/>
    </source>
</evidence>
<dbReference type="InterPro" id="IPR003593">
    <property type="entry name" value="AAA+_ATPase"/>
</dbReference>
<dbReference type="RefSeq" id="XP_032820194.1">
    <property type="nucleotide sequence ID" value="XM_032964303.1"/>
</dbReference>
<keyword evidence="12" id="KW-0325">Glycoprotein</keyword>
<evidence type="ECO:0000256" key="4">
    <source>
        <dbReference type="ARBA" id="ARBA00022475"/>
    </source>
</evidence>
<dbReference type="GO" id="GO:0005743">
    <property type="term" value="C:mitochondrial inner membrane"/>
    <property type="evidence" value="ECO:0007669"/>
    <property type="project" value="TreeGrafter"/>
</dbReference>
<sequence>MTEYAYSFMGGGAAVMVLGTVQVACWAAAGARQAHRVRRLLFRSILRQDAAWFDSSQAGELGNCLTDNVMKMQDGMSDQVSVMLQLVVRFAAGLGVGFSQGWKLTLVIMAVSPLIAGTAGAVYLASTALSRKELAAYGQAGAIASEVLSNIRTVVAFGGEAREVERYSRSLAPASKMGLRKSFINGFGIGMTMLVVYGTYGLAFWYGTTLVLDPNSDDYTVGTLITVFFSVLIGASSLGEAASQMEYISTARAAATPVLAMIKRTPAIDSAAESGRRPSSTQGHIRFRALKFSYPTRPDVQVLNGLDLEVRPGQSVALVGPSGCGKSTCVQLLQRLYDPQEGQVLLDGDDVRELNVHWLRERVAVVSQEPVLFGCSVAENIAYGREGVSRGDVERAAREAYAYDFIAALPEGFETPVGERGTQLSGGQKQRIAIARALVRDPRVLVLDEATSALDTASEGIVQAALDRARRGRTTLVIAHRLSTVQSADTIAVLEGGAVAEMGSHEELLQRRGMYFNLTQAQSSGKDAGGVAEPPRENRDASAEEGPGDRPALTDIPAPVARTDKGASPDDSEGIEELTVAAGDGNDKEEQKEEEDEKKAARGISFLQMLRLNAPEWPYILLGIMVAAVNGAIQPVFAIIFAELIGTFTLPTEEEQREKSVFWCLMFIAIGGSALVVNIIQGYTFGKSGEVLTRRLRERSFKAMVRQEISWFDNHKNNTGALTAQLSTDAAQVQGATGRRAGMLVQNVSGLATGLLIALLVGWKLALLMLAFMPFMVGAGLVQSVLQGSEATTIKRAYEQASKISTEAVQNIRTVASLCLEEKFSGMFEQCLLEPYRVIKRRGYLFSVTFGFTQGILCFAYAAVFRLGGFLVAQGELTFQDVYKVFGAIIFGALAVGQAMAMAPNYGRAKVSAARILALLRREMAIDSYSEGGIQPDAFDGELQLSGVHFRYPTRPHAEVLRGVSLRVAPGQTLALVGPSGSGKSTIMQLLLRFYDSSAGQLLLNGVEVRQLNLGWLRRQLGVVSQEPVLFGCSIAENIAYGDVSRAVSRDEVVAAARAANLHDFVESLPQAYDTVVGERGAQLSGGQKQRVAIARALLRDPRVLLLDEATSALDAESEKVVQDALEKAQQGRTCIVIAHRLSTVRAADVIAVLQDGDICELGSHEELLSARGLYYRLVEAQIL</sequence>
<feature type="transmembrane region" description="Helical" evidence="14">
    <location>
        <begin position="183"/>
        <end position="207"/>
    </location>
</feature>
<dbReference type="CDD" id="cd18578">
    <property type="entry name" value="ABC_6TM_Pgp_ABCB1_D2_like"/>
    <property type="match status" value="1"/>
</dbReference>
<feature type="domain" description="ABC transporter" evidence="15">
    <location>
        <begin position="943"/>
        <end position="1181"/>
    </location>
</feature>
<dbReference type="InterPro" id="IPR036640">
    <property type="entry name" value="ABC1_TM_sf"/>
</dbReference>
<dbReference type="FunFam" id="3.40.50.300:FF:000479">
    <property type="entry name" value="Multidrug resistance protein 1A"/>
    <property type="match status" value="2"/>
</dbReference>
<dbReference type="GO" id="GO:0005886">
    <property type="term" value="C:plasma membrane"/>
    <property type="evidence" value="ECO:0007669"/>
    <property type="project" value="UniProtKB-SubCell"/>
</dbReference>
<evidence type="ECO:0000259" key="15">
    <source>
        <dbReference type="PROSITE" id="PS50893"/>
    </source>
</evidence>
<keyword evidence="9" id="KW-1278">Translocase</keyword>
<dbReference type="CDD" id="cd18577">
    <property type="entry name" value="ABC_6TM_Pgp_ABCB1_D1_like"/>
    <property type="match status" value="1"/>
</dbReference>
<proteinExistence type="inferred from homology"/>
<feature type="domain" description="ABC transporter" evidence="15">
    <location>
        <begin position="285"/>
        <end position="521"/>
    </location>
</feature>
<evidence type="ECO:0000256" key="2">
    <source>
        <dbReference type="ARBA" id="ARBA00007577"/>
    </source>
</evidence>
<dbReference type="SUPFAM" id="SSF90123">
    <property type="entry name" value="ABC transporter transmembrane region"/>
    <property type="match status" value="2"/>
</dbReference>
<evidence type="ECO:0000256" key="13">
    <source>
        <dbReference type="SAM" id="MobiDB-lite"/>
    </source>
</evidence>
<dbReference type="InterPro" id="IPR039421">
    <property type="entry name" value="Type_1_exporter"/>
</dbReference>
<dbReference type="Gene3D" id="1.20.1560.10">
    <property type="entry name" value="ABC transporter type 1, transmembrane domain"/>
    <property type="match status" value="1"/>
</dbReference>
<dbReference type="CDD" id="cd03249">
    <property type="entry name" value="ABC_MTABC3_MDL1_MDL2"/>
    <property type="match status" value="2"/>
</dbReference>
<organism evidence="17 18">
    <name type="scientific">Petromyzon marinus</name>
    <name type="common">Sea lamprey</name>
    <dbReference type="NCBI Taxonomy" id="7757"/>
    <lineage>
        <taxon>Eukaryota</taxon>
        <taxon>Metazoa</taxon>
        <taxon>Chordata</taxon>
        <taxon>Craniata</taxon>
        <taxon>Vertebrata</taxon>
        <taxon>Cyclostomata</taxon>
        <taxon>Hyperoartia</taxon>
        <taxon>Petromyzontiformes</taxon>
        <taxon>Petromyzontidae</taxon>
        <taxon>Petromyzon</taxon>
    </lineage>
</organism>
<feature type="domain" description="ABC transmembrane type-1" evidence="16">
    <location>
        <begin position="1"/>
        <end position="250"/>
    </location>
</feature>
<dbReference type="PROSITE" id="PS00211">
    <property type="entry name" value="ABC_TRANSPORTER_1"/>
    <property type="match status" value="2"/>
</dbReference>
<keyword evidence="7" id="KW-0547">Nucleotide-binding</keyword>
<evidence type="ECO:0000256" key="7">
    <source>
        <dbReference type="ARBA" id="ARBA00022741"/>
    </source>
</evidence>
<dbReference type="FunFam" id="1.20.1560.10:FF:000018">
    <property type="entry name" value="ATP-binding cassette subfamily B member 11"/>
    <property type="match status" value="1"/>
</dbReference>
<dbReference type="Pfam" id="PF00664">
    <property type="entry name" value="ABC_membrane"/>
    <property type="match status" value="2"/>
</dbReference>
<dbReference type="SUPFAM" id="SSF52540">
    <property type="entry name" value="P-loop containing nucleoside triphosphate hydrolases"/>
    <property type="match status" value="2"/>
</dbReference>
<keyword evidence="3" id="KW-0813">Transport</keyword>
<dbReference type="GO" id="GO:0015421">
    <property type="term" value="F:ABC-type oligopeptide transporter activity"/>
    <property type="evidence" value="ECO:0007669"/>
    <property type="project" value="TreeGrafter"/>
</dbReference>
<keyword evidence="5 14" id="KW-0812">Transmembrane</keyword>
<keyword evidence="11 14" id="KW-0472">Membrane</keyword>
<evidence type="ECO:0000256" key="10">
    <source>
        <dbReference type="ARBA" id="ARBA00022989"/>
    </source>
</evidence>
<evidence type="ECO:0000313" key="18">
    <source>
        <dbReference type="RefSeq" id="XP_032820194.1"/>
    </source>
</evidence>
<feature type="transmembrane region" description="Helical" evidence="14">
    <location>
        <begin position="619"/>
        <end position="640"/>
    </location>
</feature>
<dbReference type="SMART" id="SM00382">
    <property type="entry name" value="AAA"/>
    <property type="match status" value="2"/>
</dbReference>
<evidence type="ECO:0000256" key="8">
    <source>
        <dbReference type="ARBA" id="ARBA00022840"/>
    </source>
</evidence>
<keyword evidence="10 14" id="KW-1133">Transmembrane helix</keyword>
<dbReference type="Pfam" id="PF00005">
    <property type="entry name" value="ABC_tran"/>
    <property type="match status" value="2"/>
</dbReference>
<dbReference type="InterPro" id="IPR011527">
    <property type="entry name" value="ABC1_TM_dom"/>
</dbReference>
<dbReference type="AlphaFoldDB" id="A0AAJ7TLQ7"/>
<feature type="transmembrane region" description="Helical" evidence="14">
    <location>
        <begin position="219"/>
        <end position="239"/>
    </location>
</feature>
<evidence type="ECO:0000256" key="11">
    <source>
        <dbReference type="ARBA" id="ARBA00023136"/>
    </source>
</evidence>
<dbReference type="InterPro" id="IPR027417">
    <property type="entry name" value="P-loop_NTPase"/>
</dbReference>
<evidence type="ECO:0000256" key="9">
    <source>
        <dbReference type="ARBA" id="ARBA00022967"/>
    </source>
</evidence>
<keyword evidence="6" id="KW-0677">Repeat</keyword>
<dbReference type="GO" id="GO:0090374">
    <property type="term" value="P:oligopeptide export from mitochondrion"/>
    <property type="evidence" value="ECO:0007669"/>
    <property type="project" value="TreeGrafter"/>
</dbReference>
<feature type="transmembrane region" description="Helical" evidence="14">
    <location>
        <begin position="80"/>
        <end position="98"/>
    </location>
</feature>
<evidence type="ECO:0000313" key="17">
    <source>
        <dbReference type="Proteomes" id="UP001318040"/>
    </source>
</evidence>
<evidence type="ECO:0000256" key="6">
    <source>
        <dbReference type="ARBA" id="ARBA00022737"/>
    </source>
</evidence>
<dbReference type="InterPro" id="IPR017871">
    <property type="entry name" value="ABC_transporter-like_CS"/>
</dbReference>
<keyword evidence="4" id="KW-1003">Cell membrane</keyword>
<reference evidence="18" key="1">
    <citation type="submission" date="2025-08" db="UniProtKB">
        <authorList>
            <consortium name="RefSeq"/>
        </authorList>
    </citation>
    <scope>IDENTIFICATION</scope>
    <source>
        <tissue evidence="18">Sperm</tissue>
    </source>
</reference>
<dbReference type="FunFam" id="1.20.1560.10:FF:000046">
    <property type="entry name" value="ATP-binding cassette subfamily B member 11"/>
    <property type="match status" value="1"/>
</dbReference>
<accession>A0AAJ7TLQ7</accession>
<dbReference type="Gene3D" id="3.40.50.300">
    <property type="entry name" value="P-loop containing nucleotide triphosphate hydrolases"/>
    <property type="match status" value="2"/>
</dbReference>
<feature type="transmembrane region" description="Helical" evidence="14">
    <location>
        <begin position="104"/>
        <end position="125"/>
    </location>
</feature>
<feature type="transmembrane region" description="Helical" evidence="14">
    <location>
        <begin position="744"/>
        <end position="761"/>
    </location>
</feature>
<dbReference type="PROSITE" id="PS50929">
    <property type="entry name" value="ABC_TM1F"/>
    <property type="match status" value="2"/>
</dbReference>
<evidence type="ECO:0000256" key="1">
    <source>
        <dbReference type="ARBA" id="ARBA00004651"/>
    </source>
</evidence>
<evidence type="ECO:0000259" key="16">
    <source>
        <dbReference type="PROSITE" id="PS50929"/>
    </source>
</evidence>
<feature type="domain" description="ABC transmembrane type-1" evidence="16">
    <location>
        <begin position="621"/>
        <end position="908"/>
    </location>
</feature>
<dbReference type="PANTHER" id="PTHR43394">
    <property type="entry name" value="ATP-DEPENDENT PERMEASE MDL1, MITOCHONDRIAL"/>
    <property type="match status" value="1"/>
</dbReference>
<evidence type="ECO:0000256" key="12">
    <source>
        <dbReference type="ARBA" id="ARBA00023180"/>
    </source>
</evidence>
<evidence type="ECO:0000256" key="5">
    <source>
        <dbReference type="ARBA" id="ARBA00022692"/>
    </source>
</evidence>
<feature type="transmembrane region" description="Helical" evidence="14">
    <location>
        <begin position="767"/>
        <end position="786"/>
    </location>
</feature>
<keyword evidence="8" id="KW-0067">ATP-binding</keyword>
<comment type="similarity">
    <text evidence="2">Belongs to the ABC transporter superfamily. ABCB family. Multidrug resistance exporter (TC 3.A.1.201) subfamily.</text>
</comment>
<dbReference type="InterPro" id="IPR003439">
    <property type="entry name" value="ABC_transporter-like_ATP-bd"/>
</dbReference>
<feature type="transmembrane region" description="Helical" evidence="14">
    <location>
        <begin position="885"/>
        <end position="906"/>
    </location>
</feature>
<dbReference type="GO" id="GO:0016887">
    <property type="term" value="F:ATP hydrolysis activity"/>
    <property type="evidence" value="ECO:0007669"/>
    <property type="project" value="InterPro"/>
</dbReference>
<dbReference type="PROSITE" id="PS50893">
    <property type="entry name" value="ABC_TRANSPORTER_2"/>
    <property type="match status" value="2"/>
</dbReference>
<dbReference type="PANTHER" id="PTHR43394:SF27">
    <property type="entry name" value="ATP-DEPENDENT TRANSLOCASE ABCB1-LIKE"/>
    <property type="match status" value="1"/>
</dbReference>
<feature type="transmembrane region" description="Helical" evidence="14">
    <location>
        <begin position="6"/>
        <end position="29"/>
    </location>
</feature>
<dbReference type="KEGG" id="pmrn:116947956"/>
<dbReference type="Proteomes" id="UP001318040">
    <property type="component" value="Chromosome 31"/>
</dbReference>
<name>A0AAJ7TLQ7_PETMA</name>
<feature type="region of interest" description="Disordered" evidence="13">
    <location>
        <begin position="521"/>
        <end position="599"/>
    </location>
</feature>
<dbReference type="GO" id="GO:0005524">
    <property type="term" value="F:ATP binding"/>
    <property type="evidence" value="ECO:0007669"/>
    <property type="project" value="UniProtKB-KW"/>
</dbReference>